<gene>
    <name evidence="2" type="ORF">DVH24_005928</name>
</gene>
<dbReference type="EMBL" id="RDQH01000337">
    <property type="protein sequence ID" value="RXH83675.1"/>
    <property type="molecule type" value="Genomic_DNA"/>
</dbReference>
<protein>
    <submittedName>
        <fullName evidence="2">Uncharacterized protein</fullName>
    </submittedName>
</protein>
<evidence type="ECO:0000313" key="2">
    <source>
        <dbReference type="EMBL" id="RXH83675.1"/>
    </source>
</evidence>
<proteinExistence type="predicted"/>
<reference evidence="2 3" key="1">
    <citation type="submission" date="2018-10" db="EMBL/GenBank/DDBJ databases">
        <title>A high-quality apple genome assembly.</title>
        <authorList>
            <person name="Hu J."/>
        </authorList>
    </citation>
    <scope>NUCLEOTIDE SEQUENCE [LARGE SCALE GENOMIC DNA]</scope>
    <source>
        <strain evidence="3">cv. HFTH1</strain>
        <tissue evidence="2">Young leaf</tissue>
    </source>
</reference>
<evidence type="ECO:0000256" key="1">
    <source>
        <dbReference type="SAM" id="MobiDB-lite"/>
    </source>
</evidence>
<keyword evidence="3" id="KW-1185">Reference proteome</keyword>
<comment type="caution">
    <text evidence="2">The sequence shown here is derived from an EMBL/GenBank/DDBJ whole genome shotgun (WGS) entry which is preliminary data.</text>
</comment>
<organism evidence="2 3">
    <name type="scientific">Malus domestica</name>
    <name type="common">Apple</name>
    <name type="synonym">Pyrus malus</name>
    <dbReference type="NCBI Taxonomy" id="3750"/>
    <lineage>
        <taxon>Eukaryota</taxon>
        <taxon>Viridiplantae</taxon>
        <taxon>Streptophyta</taxon>
        <taxon>Embryophyta</taxon>
        <taxon>Tracheophyta</taxon>
        <taxon>Spermatophyta</taxon>
        <taxon>Magnoliopsida</taxon>
        <taxon>eudicotyledons</taxon>
        <taxon>Gunneridae</taxon>
        <taxon>Pentapetalae</taxon>
        <taxon>rosids</taxon>
        <taxon>fabids</taxon>
        <taxon>Rosales</taxon>
        <taxon>Rosaceae</taxon>
        <taxon>Amygdaloideae</taxon>
        <taxon>Maleae</taxon>
        <taxon>Malus</taxon>
    </lineage>
</organism>
<feature type="compositionally biased region" description="Polar residues" evidence="1">
    <location>
        <begin position="83"/>
        <end position="98"/>
    </location>
</feature>
<feature type="region of interest" description="Disordered" evidence="1">
    <location>
        <begin position="79"/>
        <end position="98"/>
    </location>
</feature>
<dbReference type="Proteomes" id="UP000290289">
    <property type="component" value="Chromosome 11"/>
</dbReference>
<dbReference type="AlphaFoldDB" id="A0A498ING8"/>
<name>A0A498ING8_MALDO</name>
<accession>A0A498ING8</accession>
<sequence length="98" mass="11322">MFHLGKLSQNLGERDNGRQRMPLKHFVEHIESILEISDFHKLTLLGVSRFGRCRSPRVKQSQVIVEENNRRRLNKTRHHISEFESQSSGDASAAITNL</sequence>
<evidence type="ECO:0000313" key="3">
    <source>
        <dbReference type="Proteomes" id="UP000290289"/>
    </source>
</evidence>